<dbReference type="PROSITE" id="PS51450">
    <property type="entry name" value="LRR"/>
    <property type="match status" value="3"/>
</dbReference>
<dbReference type="RefSeq" id="XP_030957368.1">
    <property type="nucleotide sequence ID" value="XM_031101508.1"/>
</dbReference>
<evidence type="ECO:0000256" key="1">
    <source>
        <dbReference type="ARBA" id="ARBA00022614"/>
    </source>
</evidence>
<name>A0A7N2L8D9_QUELO</name>
<keyword evidence="1" id="KW-0433">Leucine-rich repeat</keyword>
<dbReference type="Gene3D" id="3.80.10.10">
    <property type="entry name" value="Ribonuclease Inhibitor"/>
    <property type="match status" value="3"/>
</dbReference>
<dbReference type="SMART" id="SM00369">
    <property type="entry name" value="LRR_TYP"/>
    <property type="match status" value="8"/>
</dbReference>
<dbReference type="InterPro" id="IPR001611">
    <property type="entry name" value="Leu-rich_rpt"/>
</dbReference>
<dbReference type="SUPFAM" id="SSF52058">
    <property type="entry name" value="L domain-like"/>
    <property type="match status" value="1"/>
</dbReference>
<evidence type="ECO:0000256" key="2">
    <source>
        <dbReference type="ARBA" id="ARBA00022737"/>
    </source>
</evidence>
<dbReference type="SMART" id="SM00364">
    <property type="entry name" value="LRR_BAC"/>
    <property type="match status" value="7"/>
</dbReference>
<dbReference type="GeneID" id="115979458"/>
<dbReference type="GO" id="GO:0055046">
    <property type="term" value="P:microgametogenesis"/>
    <property type="evidence" value="ECO:0007669"/>
    <property type="project" value="EnsemblPlants"/>
</dbReference>
<feature type="coiled-coil region" evidence="5">
    <location>
        <begin position="63"/>
        <end position="90"/>
    </location>
</feature>
<comment type="similarity">
    <text evidence="4">Belongs to the SHOC2 family.</text>
</comment>
<dbReference type="EMBL" id="LRBV02000003">
    <property type="status" value="NOT_ANNOTATED_CDS"/>
    <property type="molecule type" value="Genomic_DNA"/>
</dbReference>
<proteinExistence type="inferred from homology"/>
<organism evidence="6 7">
    <name type="scientific">Quercus lobata</name>
    <name type="common">Valley oak</name>
    <dbReference type="NCBI Taxonomy" id="97700"/>
    <lineage>
        <taxon>Eukaryota</taxon>
        <taxon>Viridiplantae</taxon>
        <taxon>Streptophyta</taxon>
        <taxon>Embryophyta</taxon>
        <taxon>Tracheophyta</taxon>
        <taxon>Spermatophyta</taxon>
        <taxon>Magnoliopsida</taxon>
        <taxon>eudicotyledons</taxon>
        <taxon>Gunneridae</taxon>
        <taxon>Pentapetalae</taxon>
        <taxon>rosids</taxon>
        <taxon>fabids</taxon>
        <taxon>Fagales</taxon>
        <taxon>Fagaceae</taxon>
        <taxon>Quercus</taxon>
    </lineage>
</organism>
<dbReference type="Pfam" id="PF13855">
    <property type="entry name" value="LRR_8"/>
    <property type="match status" value="2"/>
</dbReference>
<dbReference type="Gramene" id="QL03p058006:mrna">
    <property type="protein sequence ID" value="QL03p058006:mrna"/>
    <property type="gene ID" value="QL03p058006"/>
</dbReference>
<dbReference type="PRINTS" id="PR00019">
    <property type="entry name" value="LEURICHRPT"/>
</dbReference>
<dbReference type="AlphaFoldDB" id="A0A7N2L8D9"/>
<evidence type="ECO:0000256" key="5">
    <source>
        <dbReference type="SAM" id="Coils"/>
    </source>
</evidence>
<evidence type="ECO:0000313" key="7">
    <source>
        <dbReference type="Proteomes" id="UP000594261"/>
    </source>
</evidence>
<protein>
    <recommendedName>
        <fullName evidence="8">Plant intracellular Ras-group-related LRR protein 3</fullName>
    </recommendedName>
</protein>
<dbReference type="Pfam" id="PF00560">
    <property type="entry name" value="LRR_1"/>
    <property type="match status" value="1"/>
</dbReference>
<dbReference type="Proteomes" id="UP000594261">
    <property type="component" value="Chromosome 3"/>
</dbReference>
<keyword evidence="2" id="KW-0677">Repeat</keyword>
<dbReference type="OrthoDB" id="1668230at2759"/>
<dbReference type="InterPro" id="IPR032675">
    <property type="entry name" value="LRR_dom_sf"/>
</dbReference>
<gene>
    <name evidence="6" type="primary">LOC115979458</name>
</gene>
<reference evidence="6 7" key="1">
    <citation type="journal article" date="2016" name="G3 (Bethesda)">
        <title>First Draft Assembly and Annotation of the Genome of a California Endemic Oak Quercus lobata Nee (Fagaceae).</title>
        <authorList>
            <person name="Sork V.L."/>
            <person name="Fitz-Gibbon S.T."/>
            <person name="Puiu D."/>
            <person name="Crepeau M."/>
            <person name="Gugger P.F."/>
            <person name="Sherman R."/>
            <person name="Stevens K."/>
            <person name="Langley C.H."/>
            <person name="Pellegrini M."/>
            <person name="Salzberg S.L."/>
        </authorList>
    </citation>
    <scope>NUCLEOTIDE SEQUENCE [LARGE SCALE GENOMIC DNA]</scope>
    <source>
        <strain evidence="6 7">cv. SW786</strain>
    </source>
</reference>
<evidence type="ECO:0000313" key="6">
    <source>
        <dbReference type="EnsemblPlants" id="QL03p058006:mrna"/>
    </source>
</evidence>
<keyword evidence="3 5" id="KW-0175">Coiled coil</keyword>
<evidence type="ECO:0000256" key="3">
    <source>
        <dbReference type="ARBA" id="ARBA00023054"/>
    </source>
</evidence>
<dbReference type="FunCoup" id="A0A7N2L8D9">
    <property type="interactions" value="101"/>
</dbReference>
<dbReference type="EnsemblPlants" id="QL03p058006:mrna">
    <property type="protein sequence ID" value="QL03p058006:mrna"/>
    <property type="gene ID" value="QL03p058006"/>
</dbReference>
<dbReference type="InParanoid" id="A0A7N2L8D9"/>
<dbReference type="PANTHER" id="PTHR48051">
    <property type="match status" value="1"/>
</dbReference>
<reference evidence="6" key="2">
    <citation type="submission" date="2021-01" db="UniProtKB">
        <authorList>
            <consortium name="EnsemblPlants"/>
        </authorList>
    </citation>
    <scope>IDENTIFICATION</scope>
</reference>
<dbReference type="KEGG" id="qlo:115979458"/>
<dbReference type="InterPro" id="IPR003591">
    <property type="entry name" value="Leu-rich_rpt_typical-subtyp"/>
</dbReference>
<dbReference type="FunFam" id="3.80.10.10:FF:000746">
    <property type="entry name" value="Plant intracellular Ras-group-related LRR protein 2"/>
    <property type="match status" value="1"/>
</dbReference>
<evidence type="ECO:0000256" key="4">
    <source>
        <dbReference type="ARBA" id="ARBA00023786"/>
    </source>
</evidence>
<dbReference type="GO" id="GO:0005737">
    <property type="term" value="C:cytoplasm"/>
    <property type="evidence" value="ECO:0007669"/>
    <property type="project" value="TreeGrafter"/>
</dbReference>
<dbReference type="PANTHER" id="PTHR48051:SF39">
    <property type="entry name" value="P53-INDUCED DEATH DOMAIN PROTEIN 1"/>
    <property type="match status" value="1"/>
</dbReference>
<dbReference type="FunFam" id="3.80.10.10:FF:000610">
    <property type="entry name" value="Plant intracellular Ras-group-related LRR protein 9"/>
    <property type="match status" value="1"/>
</dbReference>
<evidence type="ECO:0008006" key="8">
    <source>
        <dbReference type="Google" id="ProtNLM"/>
    </source>
</evidence>
<accession>A0A7N2L8D9</accession>
<sequence>MDQNPKDLPILSYVLSQLNPNSHPRLPPQLQQTLLTQLPYLNHPKVLASLAQAIPDITQITKSVRLEEMHEEYEKQLREAEDRLVEVYGSVVSELEKGFKEEEVCDEVVGILKEAAGGVVVERVELCGRQLRFLPEAFGMLHGLLVLNLSRNQLEVLPDSIAGLQKLEELDISSNLLVSLPGSIGLLLNLRVLNVSGNKLSSLPDSIARCSSLVELDASFNNLMCLPSNIGYGLVNLERLSIHLNRIRCLPASICEMRSLRYVDVHFNELRGLPHAIGRLTNLEVLNLSSNFSDLTQLPETIGDLMNLRELDLSNNQIRALPDTFGQLKNLTKLNLDQNPLIIPPIDIVNKGVEAVKEYMAKRWLDIKAEEQQRSMIEENKQQAQTGWLAWGTSLLNNLVSGVSQSVAGYVGTGKASRDPWLDQQL</sequence>
<keyword evidence="7" id="KW-1185">Reference proteome</keyword>
<dbReference type="InterPro" id="IPR050216">
    <property type="entry name" value="LRR_domain-containing"/>
</dbReference>
<dbReference type="OMA" id="YFPNSIC"/>